<comment type="similarity">
    <text evidence="7">Belongs to the binding-protein-dependent transport system permease family.</text>
</comment>
<dbReference type="PANTHER" id="PTHR43163:SF6">
    <property type="entry name" value="DIPEPTIDE TRANSPORT SYSTEM PERMEASE PROTEIN DPPB-RELATED"/>
    <property type="match status" value="1"/>
</dbReference>
<evidence type="ECO:0000256" key="2">
    <source>
        <dbReference type="ARBA" id="ARBA00022448"/>
    </source>
</evidence>
<name>A0ABT5YR17_9PROT</name>
<feature type="transmembrane region" description="Helical" evidence="7">
    <location>
        <begin position="9"/>
        <end position="30"/>
    </location>
</feature>
<gene>
    <name evidence="9" type="ORF">P2G67_15240</name>
</gene>
<accession>A0ABT5YR17</accession>
<keyword evidence="6 7" id="KW-0472">Membrane</keyword>
<reference evidence="9 10" key="1">
    <citation type="submission" date="2023-03" db="EMBL/GenBank/DDBJ databases">
        <title>Fodinicurvata sp. CAU 1616 isolated from sea sendiment.</title>
        <authorList>
            <person name="Kim W."/>
        </authorList>
    </citation>
    <scope>NUCLEOTIDE SEQUENCE [LARGE SCALE GENOMIC DNA]</scope>
    <source>
        <strain evidence="9 10">CAU 1616</strain>
    </source>
</reference>
<evidence type="ECO:0000256" key="5">
    <source>
        <dbReference type="ARBA" id="ARBA00022989"/>
    </source>
</evidence>
<dbReference type="EMBL" id="JARHUD010000012">
    <property type="protein sequence ID" value="MDF2097334.1"/>
    <property type="molecule type" value="Genomic_DNA"/>
</dbReference>
<feature type="domain" description="ABC transmembrane type-1" evidence="8">
    <location>
        <begin position="98"/>
        <end position="307"/>
    </location>
</feature>
<feature type="transmembrane region" description="Helical" evidence="7">
    <location>
        <begin position="177"/>
        <end position="197"/>
    </location>
</feature>
<keyword evidence="2 7" id="KW-0813">Transport</keyword>
<feature type="transmembrane region" description="Helical" evidence="7">
    <location>
        <begin position="100"/>
        <end position="125"/>
    </location>
</feature>
<dbReference type="Pfam" id="PF19300">
    <property type="entry name" value="BPD_transp_1_N"/>
    <property type="match status" value="1"/>
</dbReference>
<comment type="subcellular location">
    <subcellularLocation>
        <location evidence="1 7">Cell membrane</location>
        <topology evidence="1 7">Multi-pass membrane protein</topology>
    </subcellularLocation>
</comment>
<keyword evidence="3" id="KW-1003">Cell membrane</keyword>
<dbReference type="Proteomes" id="UP001215503">
    <property type="component" value="Unassembled WGS sequence"/>
</dbReference>
<feature type="transmembrane region" description="Helical" evidence="7">
    <location>
        <begin position="137"/>
        <end position="162"/>
    </location>
</feature>
<evidence type="ECO:0000256" key="4">
    <source>
        <dbReference type="ARBA" id="ARBA00022692"/>
    </source>
</evidence>
<dbReference type="Gene3D" id="1.10.3720.10">
    <property type="entry name" value="MetI-like"/>
    <property type="match status" value="1"/>
</dbReference>
<comment type="caution">
    <text evidence="9">The sequence shown here is derived from an EMBL/GenBank/DDBJ whole genome shotgun (WGS) entry which is preliminary data.</text>
</comment>
<feature type="transmembrane region" description="Helical" evidence="7">
    <location>
        <begin position="242"/>
        <end position="264"/>
    </location>
</feature>
<dbReference type="PANTHER" id="PTHR43163">
    <property type="entry name" value="DIPEPTIDE TRANSPORT SYSTEM PERMEASE PROTEIN DPPB-RELATED"/>
    <property type="match status" value="1"/>
</dbReference>
<keyword evidence="10" id="KW-1185">Reference proteome</keyword>
<evidence type="ECO:0000259" key="8">
    <source>
        <dbReference type="PROSITE" id="PS50928"/>
    </source>
</evidence>
<evidence type="ECO:0000256" key="1">
    <source>
        <dbReference type="ARBA" id="ARBA00004651"/>
    </source>
</evidence>
<dbReference type="InterPro" id="IPR000515">
    <property type="entry name" value="MetI-like"/>
</dbReference>
<dbReference type="CDD" id="cd06261">
    <property type="entry name" value="TM_PBP2"/>
    <property type="match status" value="1"/>
</dbReference>
<sequence length="317" mass="35368">MVTYLLKRLLLMIPTLLGVALLVFFMLRVLPGDIVEIKLSADGAVVSQQALEAERARLGLDKPLAAQLGDWLVGLTTGDLGRSMWTNRPVYDEIATRLPLTFQVALMATVIAVFVALPMGTLSALYRGSWLDYTLRIVTMAGLAVPSFWLGMLVIMMLLLWFDWLPPLGYKPFWEDPIANISLLIWPALVIGIRYSAVVARMMRSSIIEVMQEDYIRTARAKGLFERVVVARHAMRNAMLPTITVVGLEFAFLLGGLVVTEQVFNLNGIGRLFVQAAANNDFTLIQGIVMLIALIFVMINLLIDVLYALLDPRIRFQ</sequence>
<dbReference type="InterPro" id="IPR035906">
    <property type="entry name" value="MetI-like_sf"/>
</dbReference>
<evidence type="ECO:0000256" key="3">
    <source>
        <dbReference type="ARBA" id="ARBA00022475"/>
    </source>
</evidence>
<protein>
    <submittedName>
        <fullName evidence="9">ABC transporter permease</fullName>
    </submittedName>
</protein>
<dbReference type="InterPro" id="IPR045621">
    <property type="entry name" value="BPD_transp_1_N"/>
</dbReference>
<dbReference type="SUPFAM" id="SSF161098">
    <property type="entry name" value="MetI-like"/>
    <property type="match status" value="1"/>
</dbReference>
<dbReference type="Pfam" id="PF00528">
    <property type="entry name" value="BPD_transp_1"/>
    <property type="match status" value="1"/>
</dbReference>
<feature type="transmembrane region" description="Helical" evidence="7">
    <location>
        <begin position="284"/>
        <end position="310"/>
    </location>
</feature>
<dbReference type="PROSITE" id="PS50928">
    <property type="entry name" value="ABC_TM1"/>
    <property type="match status" value="1"/>
</dbReference>
<keyword evidence="5 7" id="KW-1133">Transmembrane helix</keyword>
<proteinExistence type="inferred from homology"/>
<organism evidence="9 10">
    <name type="scientific">Aquibaculum arenosum</name>
    <dbReference type="NCBI Taxonomy" id="3032591"/>
    <lineage>
        <taxon>Bacteria</taxon>
        <taxon>Pseudomonadati</taxon>
        <taxon>Pseudomonadota</taxon>
        <taxon>Alphaproteobacteria</taxon>
        <taxon>Rhodospirillales</taxon>
        <taxon>Rhodovibrionaceae</taxon>
        <taxon>Aquibaculum</taxon>
    </lineage>
</organism>
<evidence type="ECO:0000313" key="9">
    <source>
        <dbReference type="EMBL" id="MDF2097334.1"/>
    </source>
</evidence>
<evidence type="ECO:0000256" key="7">
    <source>
        <dbReference type="RuleBase" id="RU363032"/>
    </source>
</evidence>
<evidence type="ECO:0000313" key="10">
    <source>
        <dbReference type="Proteomes" id="UP001215503"/>
    </source>
</evidence>
<evidence type="ECO:0000256" key="6">
    <source>
        <dbReference type="ARBA" id="ARBA00023136"/>
    </source>
</evidence>
<dbReference type="RefSeq" id="WP_275824119.1">
    <property type="nucleotide sequence ID" value="NZ_JARHUD010000012.1"/>
</dbReference>
<keyword evidence="4 7" id="KW-0812">Transmembrane</keyword>